<sequence length="453" mass="47631">MTPRRRPALAAAGKKVQVTLLPVQGGARTLGTGGWMGSPTGGERAGFWSGKTLRGGLGAVSLGLPALPAGETLAAAFPLGEQFALVAESGAVYRLAGGVLTAGSGGSFDGVPAHVYAETEDGAVLFLSDGMRVYSLSAEGLAAESAVPPFVCAAFYGERLWTAMRQNGGTVQYSAPFALRDFAKERGRGGEISFAAEEGDVTAMCVWEDALYLFRGGRVQKLTALGDERDFRLREAFVSADACPATVAAGDRIYWLGEDGVHAYDGSVHVLGEAERFAGTAMQGARGAFAGGVYYLQARVRLFGKEEDCIAAFAGEECCLVPRSVRGLASCRGQALLVYGGQACEPQVSGGGQAEGRAGAQRRGQFPDGYARRAYASEQFSAGSNACLQRVRVHARGRFLLTAESERGSRTVEVRGGRAAYPVGIAGECFRLRLSTEEEGEVYSLQAELEIRA</sequence>
<reference evidence="1" key="2">
    <citation type="submission" date="2021-04" db="EMBL/GenBank/DDBJ databases">
        <authorList>
            <person name="Gilroy R."/>
        </authorList>
    </citation>
    <scope>NUCLEOTIDE SEQUENCE</scope>
    <source>
        <strain evidence="1">2189</strain>
    </source>
</reference>
<dbReference type="EMBL" id="DXEW01000020">
    <property type="protein sequence ID" value="HIX50431.1"/>
    <property type="molecule type" value="Genomic_DNA"/>
</dbReference>
<evidence type="ECO:0000313" key="2">
    <source>
        <dbReference type="Proteomes" id="UP000886847"/>
    </source>
</evidence>
<name>A0A9D1W0W1_9FIRM</name>
<protein>
    <submittedName>
        <fullName evidence="1">Uncharacterized protein</fullName>
    </submittedName>
</protein>
<proteinExistence type="predicted"/>
<dbReference type="Proteomes" id="UP000886847">
    <property type="component" value="Unassembled WGS sequence"/>
</dbReference>
<reference evidence="1" key="1">
    <citation type="journal article" date="2021" name="PeerJ">
        <title>Extensive microbial diversity within the chicken gut microbiome revealed by metagenomics and culture.</title>
        <authorList>
            <person name="Gilroy R."/>
            <person name="Ravi A."/>
            <person name="Getino M."/>
            <person name="Pursley I."/>
            <person name="Horton D.L."/>
            <person name="Alikhan N.F."/>
            <person name="Baker D."/>
            <person name="Gharbi K."/>
            <person name="Hall N."/>
            <person name="Watson M."/>
            <person name="Adriaenssens E.M."/>
            <person name="Foster-Nyarko E."/>
            <person name="Jarju S."/>
            <person name="Secka A."/>
            <person name="Antonio M."/>
            <person name="Oren A."/>
            <person name="Chaudhuri R.R."/>
            <person name="La Ragione R."/>
            <person name="Hildebrand F."/>
            <person name="Pallen M.J."/>
        </authorList>
    </citation>
    <scope>NUCLEOTIDE SEQUENCE</scope>
    <source>
        <strain evidence="1">2189</strain>
    </source>
</reference>
<dbReference type="AlphaFoldDB" id="A0A9D1W0W1"/>
<comment type="caution">
    <text evidence="1">The sequence shown here is derived from an EMBL/GenBank/DDBJ whole genome shotgun (WGS) entry which is preliminary data.</text>
</comment>
<evidence type="ECO:0000313" key="1">
    <source>
        <dbReference type="EMBL" id="HIX50431.1"/>
    </source>
</evidence>
<gene>
    <name evidence="1" type="ORF">H9851_04040</name>
</gene>
<organism evidence="1 2">
    <name type="scientific">Candidatus Borkfalkia faecavium</name>
    <dbReference type="NCBI Taxonomy" id="2838508"/>
    <lineage>
        <taxon>Bacteria</taxon>
        <taxon>Bacillati</taxon>
        <taxon>Bacillota</taxon>
        <taxon>Clostridia</taxon>
        <taxon>Christensenellales</taxon>
        <taxon>Christensenellaceae</taxon>
        <taxon>Candidatus Borkfalkia</taxon>
    </lineage>
</organism>
<accession>A0A9D1W0W1</accession>